<dbReference type="EMBL" id="BAAARJ010000013">
    <property type="protein sequence ID" value="GAA2622457.1"/>
    <property type="molecule type" value="Genomic_DNA"/>
</dbReference>
<reference evidence="13" key="1">
    <citation type="journal article" date="2019" name="Int. J. Syst. Evol. Microbiol.">
        <title>The Global Catalogue of Microorganisms (GCM) 10K type strain sequencing project: providing services to taxonomists for standard genome sequencing and annotation.</title>
        <authorList>
            <consortium name="The Broad Institute Genomics Platform"/>
            <consortium name="The Broad Institute Genome Sequencing Center for Infectious Disease"/>
            <person name="Wu L."/>
            <person name="Ma J."/>
        </authorList>
    </citation>
    <scope>NUCLEOTIDE SEQUENCE [LARGE SCALE GENOMIC DNA]</scope>
    <source>
        <strain evidence="13">JCM 16373</strain>
    </source>
</reference>
<keyword evidence="3" id="KW-1003">Cell membrane</keyword>
<dbReference type="SMART" id="SM00382">
    <property type="entry name" value="AAA"/>
    <property type="match status" value="1"/>
</dbReference>
<dbReference type="Proteomes" id="UP001501447">
    <property type="component" value="Unassembled WGS sequence"/>
</dbReference>
<keyword evidence="8" id="KW-0406">Ion transport</keyword>
<dbReference type="InterPro" id="IPR051535">
    <property type="entry name" value="Siderophore_ABC-ATPase"/>
</dbReference>
<keyword evidence="2" id="KW-0813">Transport</keyword>
<dbReference type="CDD" id="cd03214">
    <property type="entry name" value="ABC_Iron-Siderophores_B12_Hemin"/>
    <property type="match status" value="1"/>
</dbReference>
<evidence type="ECO:0000256" key="2">
    <source>
        <dbReference type="ARBA" id="ARBA00022448"/>
    </source>
</evidence>
<evidence type="ECO:0000256" key="4">
    <source>
        <dbReference type="ARBA" id="ARBA00022496"/>
    </source>
</evidence>
<evidence type="ECO:0000256" key="10">
    <source>
        <dbReference type="SAM" id="MobiDB-lite"/>
    </source>
</evidence>
<keyword evidence="7" id="KW-0408">Iron</keyword>
<dbReference type="PANTHER" id="PTHR42771">
    <property type="entry name" value="IRON(3+)-HYDROXAMATE IMPORT ATP-BINDING PROTEIN FHUC"/>
    <property type="match status" value="1"/>
</dbReference>
<evidence type="ECO:0000313" key="12">
    <source>
        <dbReference type="EMBL" id="GAA2622457.1"/>
    </source>
</evidence>
<name>A0ABP6CRV4_9ACTN</name>
<dbReference type="InterPro" id="IPR027417">
    <property type="entry name" value="P-loop_NTPase"/>
</dbReference>
<evidence type="ECO:0000256" key="9">
    <source>
        <dbReference type="ARBA" id="ARBA00023136"/>
    </source>
</evidence>
<organism evidence="12 13">
    <name type="scientific">Streptomyces axinellae</name>
    <dbReference type="NCBI Taxonomy" id="552788"/>
    <lineage>
        <taxon>Bacteria</taxon>
        <taxon>Bacillati</taxon>
        <taxon>Actinomycetota</taxon>
        <taxon>Actinomycetes</taxon>
        <taxon>Kitasatosporales</taxon>
        <taxon>Streptomycetaceae</taxon>
        <taxon>Streptomyces</taxon>
    </lineage>
</organism>
<feature type="region of interest" description="Disordered" evidence="10">
    <location>
        <begin position="282"/>
        <end position="314"/>
    </location>
</feature>
<evidence type="ECO:0000256" key="5">
    <source>
        <dbReference type="ARBA" id="ARBA00022741"/>
    </source>
</evidence>
<feature type="domain" description="ABC transporter" evidence="11">
    <location>
        <begin position="22"/>
        <end position="263"/>
    </location>
</feature>
<keyword evidence="5" id="KW-0547">Nucleotide-binding</keyword>
<protein>
    <submittedName>
        <fullName evidence="12">ABC transporter ATP-binding protein</fullName>
    </submittedName>
</protein>
<evidence type="ECO:0000256" key="7">
    <source>
        <dbReference type="ARBA" id="ARBA00023004"/>
    </source>
</evidence>
<dbReference type="InterPro" id="IPR003439">
    <property type="entry name" value="ABC_transporter-like_ATP-bd"/>
</dbReference>
<keyword evidence="6 12" id="KW-0067">ATP-binding</keyword>
<evidence type="ECO:0000256" key="6">
    <source>
        <dbReference type="ARBA" id="ARBA00022840"/>
    </source>
</evidence>
<dbReference type="Pfam" id="PF00005">
    <property type="entry name" value="ABC_tran"/>
    <property type="match status" value="1"/>
</dbReference>
<dbReference type="PROSITE" id="PS50893">
    <property type="entry name" value="ABC_TRANSPORTER_2"/>
    <property type="match status" value="1"/>
</dbReference>
<proteinExistence type="predicted"/>
<keyword evidence="4" id="KW-0410">Iron transport</keyword>
<dbReference type="SUPFAM" id="SSF52540">
    <property type="entry name" value="P-loop containing nucleoside triphosphate hydrolases"/>
    <property type="match status" value="1"/>
</dbReference>
<dbReference type="InterPro" id="IPR017871">
    <property type="entry name" value="ABC_transporter-like_CS"/>
</dbReference>
<dbReference type="RefSeq" id="WP_344567760.1">
    <property type="nucleotide sequence ID" value="NZ_BAAARJ010000013.1"/>
</dbReference>
<dbReference type="InterPro" id="IPR003593">
    <property type="entry name" value="AAA+_ATPase"/>
</dbReference>
<sequence length="314" mass="33598">MSTSETPRRTEAPAEAIGAGRLAARGLTLAYEDRTVVESLDLDIPDGQVTVVVGPNACGKSTTLRALGRLLKPRAGAVLLDGEELTRLPTRRIAQSIGLLPQSPVAPEAITVSDLVSRGRQPHQRWWQQWSGEDERAVTDAMERTDVTALGDRLVDELSGGQRQRVWIAMALAQETDLLLLDEPTTYLDIAHQVEVLDLVRQLAAPTARGSRGRTVVMVLHDLNQAARYADHLVAMKEGRLVSQGAPGDIVTAELVREVFGLESVVVPCPVTGDPLVVPGAPWQPGAEGDGDTRTDADAAQVPTARASVGKGRV</sequence>
<evidence type="ECO:0000313" key="13">
    <source>
        <dbReference type="Proteomes" id="UP001501447"/>
    </source>
</evidence>
<evidence type="ECO:0000256" key="3">
    <source>
        <dbReference type="ARBA" id="ARBA00022475"/>
    </source>
</evidence>
<comment type="subcellular location">
    <subcellularLocation>
        <location evidence="1">Cell membrane</location>
        <topology evidence="1">Peripheral membrane protein</topology>
    </subcellularLocation>
</comment>
<evidence type="ECO:0000256" key="8">
    <source>
        <dbReference type="ARBA" id="ARBA00023065"/>
    </source>
</evidence>
<accession>A0ABP6CRV4</accession>
<comment type="caution">
    <text evidence="12">The sequence shown here is derived from an EMBL/GenBank/DDBJ whole genome shotgun (WGS) entry which is preliminary data.</text>
</comment>
<dbReference type="PROSITE" id="PS00211">
    <property type="entry name" value="ABC_TRANSPORTER_1"/>
    <property type="match status" value="1"/>
</dbReference>
<dbReference type="PANTHER" id="PTHR42771:SF2">
    <property type="entry name" value="IRON(3+)-HYDROXAMATE IMPORT ATP-BINDING PROTEIN FHUC"/>
    <property type="match status" value="1"/>
</dbReference>
<keyword evidence="9" id="KW-0472">Membrane</keyword>
<evidence type="ECO:0000259" key="11">
    <source>
        <dbReference type="PROSITE" id="PS50893"/>
    </source>
</evidence>
<gene>
    <name evidence="12" type="ORF">GCM10009863_40660</name>
</gene>
<evidence type="ECO:0000256" key="1">
    <source>
        <dbReference type="ARBA" id="ARBA00004202"/>
    </source>
</evidence>
<dbReference type="GO" id="GO:0005524">
    <property type="term" value="F:ATP binding"/>
    <property type="evidence" value="ECO:0007669"/>
    <property type="project" value="UniProtKB-KW"/>
</dbReference>
<dbReference type="Gene3D" id="3.40.50.300">
    <property type="entry name" value="P-loop containing nucleotide triphosphate hydrolases"/>
    <property type="match status" value="1"/>
</dbReference>
<keyword evidence="13" id="KW-1185">Reference proteome</keyword>